<comment type="caution">
    <text evidence="4">The sequence shown here is derived from an EMBL/GenBank/DDBJ whole genome shotgun (WGS) entry which is preliminary data.</text>
</comment>
<feature type="region of interest" description="Disordered" evidence="1">
    <location>
        <begin position="376"/>
        <end position="402"/>
    </location>
</feature>
<dbReference type="Gene3D" id="1.10.472.10">
    <property type="entry name" value="Cyclin-like"/>
    <property type="match status" value="2"/>
</dbReference>
<name>A0ABQ9EZN9_TEGGR</name>
<accession>A0ABQ9EZN9</accession>
<organism evidence="4 5">
    <name type="scientific">Tegillarca granosa</name>
    <name type="common">Malaysian cockle</name>
    <name type="synonym">Anadara granosa</name>
    <dbReference type="NCBI Taxonomy" id="220873"/>
    <lineage>
        <taxon>Eukaryota</taxon>
        <taxon>Metazoa</taxon>
        <taxon>Spiralia</taxon>
        <taxon>Lophotrochozoa</taxon>
        <taxon>Mollusca</taxon>
        <taxon>Bivalvia</taxon>
        <taxon>Autobranchia</taxon>
        <taxon>Pteriomorphia</taxon>
        <taxon>Arcoida</taxon>
        <taxon>Arcoidea</taxon>
        <taxon>Arcidae</taxon>
        <taxon>Tegillarca</taxon>
    </lineage>
</organism>
<dbReference type="PANTHER" id="PTHR13742">
    <property type="entry name" value="RETINOBLASTOMA-ASSOCIATED PROTEIN RB -RELATED"/>
    <property type="match status" value="1"/>
</dbReference>
<dbReference type="Pfam" id="PF01857">
    <property type="entry name" value="RB_B"/>
    <property type="match status" value="1"/>
</dbReference>
<feature type="domain" description="Retinoblastoma-associated protein C-terminal" evidence="3">
    <location>
        <begin position="493"/>
        <end position="641"/>
    </location>
</feature>
<dbReference type="InterPro" id="IPR036915">
    <property type="entry name" value="Cyclin-like_sf"/>
</dbReference>
<reference evidence="4 5" key="1">
    <citation type="submission" date="2022-12" db="EMBL/GenBank/DDBJ databases">
        <title>Chromosome-level genome of Tegillarca granosa.</title>
        <authorList>
            <person name="Kim J."/>
        </authorList>
    </citation>
    <scope>NUCLEOTIDE SEQUENCE [LARGE SCALE GENOMIC DNA]</scope>
    <source>
        <strain evidence="4">Teg-2019</strain>
        <tissue evidence="4">Adductor muscle</tissue>
    </source>
</reference>
<dbReference type="InterPro" id="IPR002719">
    <property type="entry name" value="RB_B"/>
</dbReference>
<dbReference type="InterPro" id="IPR002720">
    <property type="entry name" value="RB_A"/>
</dbReference>
<sequence length="656" mass="73503">MDIDSKSTDNILTNGVKEVHPVISDQSESVSGTIDMVDMTADAEFDQLCTNLNLPDDVKKKAWSQITKTELIVSAVYIAVVDIRMPYGPADPQLECGYLGQAVATVTDLLTYSRMRCTTLFQCLHVVGSVMSLSEAVKYHLKFLEKKYCIMSALYHTFERFPVTAVKINSIESINTEVQGLNSSMLQKLSEDLSCNYEELENLKATYEANYKHEGDLNEMAALNTIQQLKNMLASASDEPSLALKEFFNEKERLSQTDFSQLLNIDTFHVSLMACSMEIVLMTYDVSWNPSKGEMSSEDSRLSFPWILKHLQTLEIKILEELAWKSDSPLFDAMSNSEICQPNVSSPPDSNNGISASTAELYLSPMNSQMRSRVISPGTSTTLSSRKIAAGGSSPDKKHTTHKSQSLTIFLNKVCRLAYHSNTKSGPIMMCSLYSICKVMDKEIKFKAIVQMYRELPNAEQHVYKSALIQGAEHDSIIAFYNKVFMQNMKTYITMFAPTKQTPTLSPVPKPVSSPLTSPVYRIAHRNHLYVSPLKDSPFKAPHSPSQMTPTTRQLYCFGEGIGSAEKLRNINETVFRAKNGAKSVTPKSLKRLKFDQPDDSIQNSADVLPDNCTVIVKKRKMSPQSQQPPVLSIQSEKAPKRFVLNFFIFSDKQEK</sequence>
<evidence type="ECO:0000256" key="1">
    <source>
        <dbReference type="SAM" id="MobiDB-lite"/>
    </source>
</evidence>
<dbReference type="InterPro" id="IPR015030">
    <property type="entry name" value="RB_C"/>
</dbReference>
<evidence type="ECO:0000313" key="5">
    <source>
        <dbReference type="Proteomes" id="UP001217089"/>
    </source>
</evidence>
<proteinExistence type="predicted"/>
<evidence type="ECO:0000259" key="2">
    <source>
        <dbReference type="SMART" id="SM01368"/>
    </source>
</evidence>
<protein>
    <submittedName>
        <fullName evidence="4">Uncharacterized protein</fullName>
    </submittedName>
</protein>
<dbReference type="EMBL" id="JARBDR010000640">
    <property type="protein sequence ID" value="KAJ8310627.1"/>
    <property type="molecule type" value="Genomic_DNA"/>
</dbReference>
<dbReference type="Pfam" id="PF08934">
    <property type="entry name" value="Rb_C"/>
    <property type="match status" value="1"/>
</dbReference>
<dbReference type="SMART" id="SM01368">
    <property type="entry name" value="RB_A"/>
    <property type="match status" value="1"/>
</dbReference>
<dbReference type="Proteomes" id="UP001217089">
    <property type="component" value="Unassembled WGS sequence"/>
</dbReference>
<keyword evidence="5" id="KW-1185">Reference proteome</keyword>
<dbReference type="Pfam" id="PF01858">
    <property type="entry name" value="RB_A"/>
    <property type="match status" value="1"/>
</dbReference>
<feature type="compositionally biased region" description="Polar residues" evidence="1">
    <location>
        <begin position="376"/>
        <end position="385"/>
    </location>
</feature>
<dbReference type="SMART" id="SM01369">
    <property type="entry name" value="Rb_C"/>
    <property type="match status" value="1"/>
</dbReference>
<feature type="domain" description="Retinoblastoma-associated protein A-box" evidence="2">
    <location>
        <begin position="164"/>
        <end position="334"/>
    </location>
</feature>
<dbReference type="SUPFAM" id="SSF47954">
    <property type="entry name" value="Cyclin-like"/>
    <property type="match status" value="2"/>
</dbReference>
<gene>
    <name evidence="4" type="ORF">KUTeg_012492</name>
</gene>
<evidence type="ECO:0000313" key="4">
    <source>
        <dbReference type="EMBL" id="KAJ8310627.1"/>
    </source>
</evidence>
<evidence type="ECO:0000259" key="3">
    <source>
        <dbReference type="SMART" id="SM01369"/>
    </source>
</evidence>
<dbReference type="PANTHER" id="PTHR13742:SF36">
    <property type="entry name" value="RETINOBLASTOMA-ASSOCIATED PROTEIN"/>
    <property type="match status" value="1"/>
</dbReference>
<dbReference type="InterPro" id="IPR028309">
    <property type="entry name" value="RB_fam"/>
</dbReference>